<evidence type="ECO:0000313" key="4">
    <source>
        <dbReference type="Proteomes" id="UP001565243"/>
    </source>
</evidence>
<keyword evidence="4" id="KW-1185">Reference proteome</keyword>
<dbReference type="InterPro" id="IPR010985">
    <property type="entry name" value="Ribbon_hlx_hlx"/>
</dbReference>
<accession>A0ABV4EDN8</accession>
<dbReference type="Proteomes" id="UP001565243">
    <property type="component" value="Unassembled WGS sequence"/>
</dbReference>
<feature type="domain" description="Antitoxin FitA-like ribbon-helix-helix" evidence="2">
    <location>
        <begin position="5"/>
        <end position="39"/>
    </location>
</feature>
<evidence type="ECO:0000256" key="1">
    <source>
        <dbReference type="SAM" id="MobiDB-lite"/>
    </source>
</evidence>
<organism evidence="3 4">
    <name type="scientific">Erwinia aeris</name>
    <dbReference type="NCBI Taxonomy" id="3239803"/>
    <lineage>
        <taxon>Bacteria</taxon>
        <taxon>Pseudomonadati</taxon>
        <taxon>Pseudomonadota</taxon>
        <taxon>Gammaproteobacteria</taxon>
        <taxon>Enterobacterales</taxon>
        <taxon>Erwiniaceae</taxon>
        <taxon>Erwinia</taxon>
    </lineage>
</organism>
<feature type="region of interest" description="Disordered" evidence="1">
    <location>
        <begin position="297"/>
        <end position="317"/>
    </location>
</feature>
<sequence>MAKIQARNVDDALYQRIEQSAMKNERSLEGEIRMALATAYPPPGQDKPVLSGRERWQRETGRRLSWLLDRLTEDNYFHMSGYGNKAGLSEIIRLARQVNTSPGLLMDIMQGRQELTIELADATAACLDADASWLLGGREPPFPTVNLGMDYHDFFRPTGDDARYVFEFIRISKGRHDGTLLCLRIHPETGHMKQGAVTAEFKLCKDGSGGTGHGKLLGFMLFLKTHCADRAMNSFDWTPADLDFDFWSVVGQHHPVWFQNFRYRNTAGWLQQLFSGQDPDGWFRGWEADLEKIRDTPFGGRESRGADAVPAARMGSK</sequence>
<gene>
    <name evidence="3" type="ORF">AB6T85_21820</name>
</gene>
<dbReference type="Pfam" id="PF22513">
    <property type="entry name" value="FitA-like_RHH"/>
    <property type="match status" value="1"/>
</dbReference>
<comment type="caution">
    <text evidence="3">The sequence shown here is derived from an EMBL/GenBank/DDBJ whole genome shotgun (WGS) entry which is preliminary data.</text>
</comment>
<dbReference type="SUPFAM" id="SSF47598">
    <property type="entry name" value="Ribbon-helix-helix"/>
    <property type="match status" value="1"/>
</dbReference>
<evidence type="ECO:0000313" key="3">
    <source>
        <dbReference type="EMBL" id="MEY8773050.1"/>
    </source>
</evidence>
<proteinExistence type="predicted"/>
<name>A0ABV4EDN8_9GAMM</name>
<protein>
    <recommendedName>
        <fullName evidence="2">Antitoxin FitA-like ribbon-helix-helix domain-containing protein</fullName>
    </recommendedName>
</protein>
<reference evidence="3 4" key="1">
    <citation type="submission" date="2024-07" db="EMBL/GenBank/DDBJ databases">
        <authorList>
            <person name="Hebao G."/>
        </authorList>
    </citation>
    <scope>NUCLEOTIDE SEQUENCE [LARGE SCALE GENOMIC DNA]</scope>
    <source>
        <strain evidence="3 4">ACCC 02193</strain>
    </source>
</reference>
<evidence type="ECO:0000259" key="2">
    <source>
        <dbReference type="Pfam" id="PF22513"/>
    </source>
</evidence>
<dbReference type="InterPro" id="IPR053853">
    <property type="entry name" value="FitA-like_RHH"/>
</dbReference>
<dbReference type="EMBL" id="JBGFFX010000017">
    <property type="protein sequence ID" value="MEY8773050.1"/>
    <property type="molecule type" value="Genomic_DNA"/>
</dbReference>
<dbReference type="RefSeq" id="WP_369896678.1">
    <property type="nucleotide sequence ID" value="NZ_JBGFFX010000017.1"/>
</dbReference>